<keyword evidence="1" id="KW-1133">Transmembrane helix</keyword>
<dbReference type="AlphaFoldDB" id="B1YG18"/>
<reference evidence="3" key="3">
    <citation type="submission" date="2008-04" db="EMBL/GenBank/DDBJ databases">
        <title>Complete sequence of chromosome of Exiguobacterium sibiricum 255-15.</title>
        <authorList>
            <consortium name="US DOE Joint Genome Institute"/>
            <person name="Copeland A."/>
            <person name="Lucas S."/>
            <person name="Lapidus A."/>
            <person name="Glavina del Rio T."/>
            <person name="Dalin E."/>
            <person name="Tice H."/>
            <person name="Bruce D."/>
            <person name="Goodwin L."/>
            <person name="Pitluck S."/>
            <person name="Kiss H."/>
            <person name="Chertkov O."/>
            <person name="Monk C."/>
            <person name="Brettin T."/>
            <person name="Detter J.C."/>
            <person name="Han C."/>
            <person name="Kuske C.R."/>
            <person name="Schmutz J."/>
            <person name="Larimer F."/>
            <person name="Land M."/>
            <person name="Hauser L."/>
            <person name="Kyrpides N."/>
            <person name="Mikhailova N."/>
            <person name="Vishnivetskaya T."/>
            <person name="Rodrigues D.F."/>
            <person name="Gilichinsky D."/>
            <person name="Tiedje J."/>
            <person name="Richardson P."/>
        </authorList>
    </citation>
    <scope>NUCLEOTIDE SEQUENCE [LARGE SCALE GENOMIC DNA]</scope>
    <source>
        <strain evidence="3">DSM 17290 / CIP 109462 / JCM 13490 / 255-15</strain>
    </source>
</reference>
<reference evidence="2 3" key="2">
    <citation type="journal article" date="2008" name="BMC Genomics">
        <title>Architecture of thermal adaptation in an Exiguobacterium sibiricum strain isolated from 3 million year old permafrost: a genome and transcriptome approach.</title>
        <authorList>
            <person name="Rodrigues D.F."/>
            <person name="Ivanova N."/>
            <person name="He Z."/>
            <person name="Huebner M."/>
            <person name="Zhou J."/>
            <person name="Tiedje J.M."/>
        </authorList>
    </citation>
    <scope>NUCLEOTIDE SEQUENCE [LARGE SCALE GENOMIC DNA]</scope>
    <source>
        <strain evidence="3">DSM 17290 / CIP 109462 / JCM 13490 / 255-15</strain>
    </source>
</reference>
<proteinExistence type="predicted"/>
<dbReference type="Proteomes" id="UP000001681">
    <property type="component" value="Chromosome"/>
</dbReference>
<evidence type="ECO:0000256" key="1">
    <source>
        <dbReference type="SAM" id="Phobius"/>
    </source>
</evidence>
<dbReference type="OrthoDB" id="9915403at2"/>
<dbReference type="EMBL" id="CP001022">
    <property type="protein sequence ID" value="ACB60945.1"/>
    <property type="molecule type" value="Genomic_DNA"/>
</dbReference>
<accession>B1YG18</accession>
<name>B1YG18_EXIS2</name>
<keyword evidence="1" id="KW-0812">Transmembrane</keyword>
<dbReference type="STRING" id="262543.Exig_1485"/>
<sequence length="108" mass="11954">MLTLTLINASSVILSDTALRLVLFGELLVLVLLYWAFARFSKRSLWIGGLLLVIGFAALIPGYLYVQNSNPQDAVIDVAILLYFPLELIALVLALLSLRKRPVRKAAK</sequence>
<feature type="transmembrane region" description="Helical" evidence="1">
    <location>
        <begin position="45"/>
        <end position="66"/>
    </location>
</feature>
<dbReference type="HOGENOM" id="CLU_2167204_0_0_9"/>
<organism evidence="2 3">
    <name type="scientific">Exiguobacterium sibiricum (strain DSM 17290 / CCUG 55495 / CIP 109462 / JCM 13490 / 255-15)</name>
    <dbReference type="NCBI Taxonomy" id="262543"/>
    <lineage>
        <taxon>Bacteria</taxon>
        <taxon>Bacillati</taxon>
        <taxon>Bacillota</taxon>
        <taxon>Bacilli</taxon>
        <taxon>Bacillales</taxon>
        <taxon>Bacillales Family XII. Incertae Sedis</taxon>
        <taxon>Exiguobacterium</taxon>
    </lineage>
</organism>
<evidence type="ECO:0000313" key="3">
    <source>
        <dbReference type="Proteomes" id="UP000001681"/>
    </source>
</evidence>
<keyword evidence="1" id="KW-0472">Membrane</keyword>
<keyword evidence="3" id="KW-1185">Reference proteome</keyword>
<dbReference type="KEGG" id="esi:Exig_1485"/>
<feature type="transmembrane region" description="Helical" evidence="1">
    <location>
        <begin position="18"/>
        <end position="38"/>
    </location>
</feature>
<feature type="transmembrane region" description="Helical" evidence="1">
    <location>
        <begin position="78"/>
        <end position="98"/>
    </location>
</feature>
<dbReference type="RefSeq" id="WP_012370366.1">
    <property type="nucleotide sequence ID" value="NC_010556.1"/>
</dbReference>
<protein>
    <submittedName>
        <fullName evidence="2">Uncharacterized protein</fullName>
    </submittedName>
</protein>
<reference evidence="2 3" key="1">
    <citation type="journal article" date="2006" name="Extremophiles">
        <title>Characterization of Exiguobacterium isolates from the Siberian permafrost. Description of Exiguobacterium sibiricum sp. nov.</title>
        <authorList>
            <person name="Rodrigues D.F."/>
            <person name="Goris J."/>
            <person name="Vishnivetskaya T."/>
            <person name="Gilichinsky D."/>
            <person name="Thomashow M.F."/>
            <person name="Tiedje J.M."/>
        </authorList>
    </citation>
    <scope>NUCLEOTIDE SEQUENCE [LARGE SCALE GENOMIC DNA]</scope>
    <source>
        <strain evidence="3">DSM 17290 / CIP 109462 / JCM 13490 / 255-15</strain>
    </source>
</reference>
<evidence type="ECO:0000313" key="2">
    <source>
        <dbReference type="EMBL" id="ACB60945.1"/>
    </source>
</evidence>
<gene>
    <name evidence="2" type="ordered locus">Exig_1485</name>
</gene>